<dbReference type="Proteomes" id="UP000677228">
    <property type="component" value="Unassembled WGS sequence"/>
</dbReference>
<dbReference type="PROSITE" id="PS00939">
    <property type="entry name" value="RIBOSOMAL_L1E"/>
    <property type="match status" value="1"/>
</dbReference>
<dbReference type="Pfam" id="PF00573">
    <property type="entry name" value="Ribosomal_L4"/>
    <property type="match status" value="1"/>
</dbReference>
<dbReference type="EMBL" id="CAJNOQ010000431">
    <property type="protein sequence ID" value="CAF0800303.1"/>
    <property type="molecule type" value="Genomic_DNA"/>
</dbReference>
<evidence type="ECO:0000313" key="9">
    <source>
        <dbReference type="EMBL" id="CAF3913472.1"/>
    </source>
</evidence>
<dbReference type="InterPro" id="IPR045240">
    <property type="entry name" value="Ribosomal_uL4_euk/arch"/>
</dbReference>
<dbReference type="GO" id="GO:0005840">
    <property type="term" value="C:ribosome"/>
    <property type="evidence" value="ECO:0007669"/>
    <property type="project" value="UniProtKB-KW"/>
</dbReference>
<gene>
    <name evidence="6" type="ORF">GPM918_LOCUS3477</name>
    <name evidence="7" type="ORF">OVA965_LOCUS20640</name>
    <name evidence="8" type="ORF">SRO942_LOCUS3477</name>
    <name evidence="9" type="ORF">TMI583_LOCUS21074</name>
</gene>
<evidence type="ECO:0000313" key="6">
    <source>
        <dbReference type="EMBL" id="CAF0800303.1"/>
    </source>
</evidence>
<feature type="domain" description="Large ribosomal subunit protein uL4 C-terminal" evidence="5">
    <location>
        <begin position="276"/>
        <end position="343"/>
    </location>
</feature>
<feature type="compositionally biased region" description="Basic residues" evidence="4">
    <location>
        <begin position="348"/>
        <end position="360"/>
    </location>
</feature>
<evidence type="ECO:0000256" key="2">
    <source>
        <dbReference type="ARBA" id="ARBA00022980"/>
    </source>
</evidence>
<feature type="compositionally biased region" description="Low complexity" evidence="4">
    <location>
        <begin position="372"/>
        <end position="401"/>
    </location>
</feature>
<dbReference type="SUPFAM" id="SSF52166">
    <property type="entry name" value="Ribosomal protein L4"/>
    <property type="match status" value="1"/>
</dbReference>
<protein>
    <recommendedName>
        <fullName evidence="5">Large ribosomal subunit protein uL4 C-terminal domain-containing protein</fullName>
    </recommendedName>
</protein>
<dbReference type="EMBL" id="CAJOBA010021671">
    <property type="protein sequence ID" value="CAF3913472.1"/>
    <property type="molecule type" value="Genomic_DNA"/>
</dbReference>
<organism evidence="6 10">
    <name type="scientific">Didymodactylos carnosus</name>
    <dbReference type="NCBI Taxonomy" id="1234261"/>
    <lineage>
        <taxon>Eukaryota</taxon>
        <taxon>Metazoa</taxon>
        <taxon>Spiralia</taxon>
        <taxon>Gnathifera</taxon>
        <taxon>Rotifera</taxon>
        <taxon>Eurotatoria</taxon>
        <taxon>Bdelloidea</taxon>
        <taxon>Philodinida</taxon>
        <taxon>Philodinidae</taxon>
        <taxon>Didymodactylos</taxon>
    </lineage>
</organism>
<keyword evidence="3" id="KW-0687">Ribonucleoprotein</keyword>
<dbReference type="EMBL" id="CAJNOK010011039">
    <property type="protein sequence ID" value="CAF1130747.1"/>
    <property type="molecule type" value="Genomic_DNA"/>
</dbReference>
<dbReference type="Proteomes" id="UP000682733">
    <property type="component" value="Unassembled WGS sequence"/>
</dbReference>
<accession>A0A813SVA8</accession>
<evidence type="ECO:0000313" key="8">
    <source>
        <dbReference type="EMBL" id="CAF3585264.1"/>
    </source>
</evidence>
<dbReference type="Proteomes" id="UP000681722">
    <property type="component" value="Unassembled WGS sequence"/>
</dbReference>
<evidence type="ECO:0000256" key="1">
    <source>
        <dbReference type="ARBA" id="ARBA00010528"/>
    </source>
</evidence>
<evidence type="ECO:0000256" key="3">
    <source>
        <dbReference type="ARBA" id="ARBA00023274"/>
    </source>
</evidence>
<dbReference type="PANTHER" id="PTHR19431">
    <property type="entry name" value="60S RIBOSOMAL PROTEIN L4"/>
    <property type="match status" value="1"/>
</dbReference>
<dbReference type="EMBL" id="CAJOBC010000431">
    <property type="protein sequence ID" value="CAF3585264.1"/>
    <property type="molecule type" value="Genomic_DNA"/>
</dbReference>
<dbReference type="InterPro" id="IPR025755">
    <property type="entry name" value="Ribos_uL4_C_dom"/>
</dbReference>
<proteinExistence type="inferred from homology"/>
<dbReference type="InterPro" id="IPR013000">
    <property type="entry name" value="Ribosomal_uL4_euk/arc_CS"/>
</dbReference>
<name>A0A813SVA8_9BILA</name>
<dbReference type="FunFam" id="3.40.1370.10:FF:000002">
    <property type="entry name" value="60S ribosomal protein L4"/>
    <property type="match status" value="1"/>
</dbReference>
<dbReference type="GO" id="GO:0003735">
    <property type="term" value="F:structural constituent of ribosome"/>
    <property type="evidence" value="ECO:0007669"/>
    <property type="project" value="InterPro"/>
</dbReference>
<comment type="caution">
    <text evidence="6">The sequence shown here is derived from an EMBL/GenBank/DDBJ whole genome shotgun (WGS) entry which is preliminary data.</text>
</comment>
<dbReference type="GO" id="GO:0006412">
    <property type="term" value="P:translation"/>
    <property type="evidence" value="ECO:0007669"/>
    <property type="project" value="InterPro"/>
</dbReference>
<evidence type="ECO:0000313" key="10">
    <source>
        <dbReference type="Proteomes" id="UP000663829"/>
    </source>
</evidence>
<evidence type="ECO:0000259" key="5">
    <source>
        <dbReference type="Pfam" id="PF14374"/>
    </source>
</evidence>
<sequence length="401" mass="44734">MAASRPLVSIYDGKGQSTGKQIALPVVFRAPIRTDIVNFVHDQMRRNKRQAHAVSNKAGEQTSAQSWGTGRAVARIPRVRGGGTHRSGQGAFGNMCRGGRMYAPTKIWRKWHRKINLNQRRYAIVSAIAASGVPSLIMAKGHSIENVPEIPLVLSKDVESLRKTKEAVAVLRKLGAWQDILKVYASKHTRAGKGKMRNRRTVMKRGPVIIYHTDHGIKKAFRNIPGVTLLSVQRLNLLRLAPGGHVGRFCIWTEDAFRELDKLYGTWKTKSTRKTDYNLPMPMMTNSDLGRLLTSSEIQNVLRAPIKRQQRRKVKKNPLKNMSLMVRLNPHSSKQKRTALAQIIKGRSATKKTDSKKKRSFATVTKRDPTKETTATAVKTAGKVSTSSTTTTTIKTTTKTS</sequence>
<feature type="region of interest" description="Disordered" evidence="4">
    <location>
        <begin position="346"/>
        <end position="401"/>
    </location>
</feature>
<reference evidence="6" key="1">
    <citation type="submission" date="2021-02" db="EMBL/GenBank/DDBJ databases">
        <authorList>
            <person name="Nowell W R."/>
        </authorList>
    </citation>
    <scope>NUCLEOTIDE SEQUENCE</scope>
</reference>
<dbReference type="Pfam" id="PF14374">
    <property type="entry name" value="Ribos_L4_asso_C"/>
    <property type="match status" value="1"/>
</dbReference>
<dbReference type="AlphaFoldDB" id="A0A813SVA8"/>
<keyword evidence="2" id="KW-0689">Ribosomal protein</keyword>
<dbReference type="OrthoDB" id="10259785at2759"/>
<keyword evidence="10" id="KW-1185">Reference proteome</keyword>
<dbReference type="GO" id="GO:1990904">
    <property type="term" value="C:ribonucleoprotein complex"/>
    <property type="evidence" value="ECO:0007669"/>
    <property type="project" value="UniProtKB-KW"/>
</dbReference>
<evidence type="ECO:0000256" key="4">
    <source>
        <dbReference type="SAM" id="MobiDB-lite"/>
    </source>
</evidence>
<dbReference type="Proteomes" id="UP000663829">
    <property type="component" value="Unassembled WGS sequence"/>
</dbReference>
<dbReference type="Gene3D" id="3.40.1370.10">
    <property type="match status" value="1"/>
</dbReference>
<dbReference type="InterPro" id="IPR023574">
    <property type="entry name" value="Ribosomal_uL4_dom_sf"/>
</dbReference>
<comment type="similarity">
    <text evidence="1">Belongs to the universal ribosomal protein uL4 family.</text>
</comment>
<evidence type="ECO:0000313" key="7">
    <source>
        <dbReference type="EMBL" id="CAF1130747.1"/>
    </source>
</evidence>
<dbReference type="InterPro" id="IPR002136">
    <property type="entry name" value="Ribosomal_uL4"/>
</dbReference>